<comment type="caution">
    <text evidence="3">The sequence shown here is derived from an EMBL/GenBank/DDBJ whole genome shotgun (WGS) entry which is preliminary data.</text>
</comment>
<dbReference type="Pfam" id="PF01070">
    <property type="entry name" value="FMN_dh"/>
    <property type="match status" value="1"/>
</dbReference>
<keyword evidence="4" id="KW-1185">Reference proteome</keyword>
<dbReference type="InterPro" id="IPR008259">
    <property type="entry name" value="FMN_hydac_DH_AS"/>
</dbReference>
<dbReference type="PANTHER" id="PTHR10578">
    <property type="entry name" value="S -2-HYDROXY-ACID OXIDASE-RELATED"/>
    <property type="match status" value="1"/>
</dbReference>
<dbReference type="InterPro" id="IPR013785">
    <property type="entry name" value="Aldolase_TIM"/>
</dbReference>
<sequence>PRSDYRRVERKARLEAMKDSRSAYMYTFVNAWTGSTYCRHSNSQSTLFSVKLPSPVLAAHLEVQTILHKDGELPAASAAPNVSMLCIMLTASTCSIKAVAKATATALVVTPDTFLLGCFIAGVGVQVGTFDPVFMQRMGSDGLAPGFPTRLGCAHAGFALGTAWQREGNSGAFRSLTNNHPGGIAAMDARVNGIVVSNHGGRQVEGAVGSFSALEKIIASSKVRRAQEQGKFTVLFDLGHPHGE</sequence>
<dbReference type="OrthoDB" id="25826at2759"/>
<proteinExistence type="predicted"/>
<protein>
    <recommendedName>
        <fullName evidence="2">FMN-dependent dehydrogenase domain-containing protein</fullName>
    </recommendedName>
</protein>
<dbReference type="InterPro" id="IPR000262">
    <property type="entry name" value="FMN-dep_DH"/>
</dbReference>
<dbReference type="PANTHER" id="PTHR10578:SF143">
    <property type="entry name" value="FMN-DEPENDENT ALPHA-HYDROXY ACID DEHYDROGENASE PB1A11.03"/>
    <property type="match status" value="1"/>
</dbReference>
<reference evidence="3" key="2">
    <citation type="journal article" date="2020" name="Nat. Commun.">
        <title>Large-scale genome sequencing of mycorrhizal fungi provides insights into the early evolution of symbiotic traits.</title>
        <authorList>
            <person name="Miyauchi S."/>
            <person name="Kiss E."/>
            <person name="Kuo A."/>
            <person name="Drula E."/>
            <person name="Kohler A."/>
            <person name="Sanchez-Garcia M."/>
            <person name="Morin E."/>
            <person name="Andreopoulos B."/>
            <person name="Barry K.W."/>
            <person name="Bonito G."/>
            <person name="Buee M."/>
            <person name="Carver A."/>
            <person name="Chen C."/>
            <person name="Cichocki N."/>
            <person name="Clum A."/>
            <person name="Culley D."/>
            <person name="Crous P.W."/>
            <person name="Fauchery L."/>
            <person name="Girlanda M."/>
            <person name="Hayes R.D."/>
            <person name="Keri Z."/>
            <person name="LaButti K."/>
            <person name="Lipzen A."/>
            <person name="Lombard V."/>
            <person name="Magnuson J."/>
            <person name="Maillard F."/>
            <person name="Murat C."/>
            <person name="Nolan M."/>
            <person name="Ohm R.A."/>
            <person name="Pangilinan J."/>
            <person name="Pereira M.F."/>
            <person name="Perotto S."/>
            <person name="Peter M."/>
            <person name="Pfister S."/>
            <person name="Riley R."/>
            <person name="Sitrit Y."/>
            <person name="Stielow J.B."/>
            <person name="Szollosi G."/>
            <person name="Zifcakova L."/>
            <person name="Stursova M."/>
            <person name="Spatafora J.W."/>
            <person name="Tedersoo L."/>
            <person name="Vaario L.M."/>
            <person name="Yamada A."/>
            <person name="Yan M."/>
            <person name="Wang P."/>
            <person name="Xu J."/>
            <person name="Bruns T."/>
            <person name="Baldrian P."/>
            <person name="Vilgalys R."/>
            <person name="Dunand C."/>
            <person name="Henrissat B."/>
            <person name="Grigoriev I.V."/>
            <person name="Hibbett D."/>
            <person name="Nagy L.G."/>
            <person name="Martin F.M."/>
        </authorList>
    </citation>
    <scope>NUCLEOTIDE SEQUENCE</scope>
    <source>
        <strain evidence="3">Prilba</strain>
    </source>
</reference>
<evidence type="ECO:0000313" key="3">
    <source>
        <dbReference type="EMBL" id="KAF8487421.1"/>
    </source>
</evidence>
<gene>
    <name evidence="3" type="ORF">DFH94DRAFT_706150</name>
</gene>
<accession>A0A9P5N6W9</accession>
<dbReference type="SUPFAM" id="SSF51395">
    <property type="entry name" value="FMN-linked oxidoreductases"/>
    <property type="match status" value="1"/>
</dbReference>
<dbReference type="Proteomes" id="UP000759537">
    <property type="component" value="Unassembled WGS sequence"/>
</dbReference>
<dbReference type="GO" id="GO:0016491">
    <property type="term" value="F:oxidoreductase activity"/>
    <property type="evidence" value="ECO:0007669"/>
    <property type="project" value="InterPro"/>
</dbReference>
<reference evidence="3" key="1">
    <citation type="submission" date="2019-10" db="EMBL/GenBank/DDBJ databases">
        <authorList>
            <consortium name="DOE Joint Genome Institute"/>
            <person name="Kuo A."/>
            <person name="Miyauchi S."/>
            <person name="Kiss E."/>
            <person name="Drula E."/>
            <person name="Kohler A."/>
            <person name="Sanchez-Garcia M."/>
            <person name="Andreopoulos B."/>
            <person name="Barry K.W."/>
            <person name="Bonito G."/>
            <person name="Buee M."/>
            <person name="Carver A."/>
            <person name="Chen C."/>
            <person name="Cichocki N."/>
            <person name="Clum A."/>
            <person name="Culley D."/>
            <person name="Crous P.W."/>
            <person name="Fauchery L."/>
            <person name="Girlanda M."/>
            <person name="Hayes R."/>
            <person name="Keri Z."/>
            <person name="LaButti K."/>
            <person name="Lipzen A."/>
            <person name="Lombard V."/>
            <person name="Magnuson J."/>
            <person name="Maillard F."/>
            <person name="Morin E."/>
            <person name="Murat C."/>
            <person name="Nolan M."/>
            <person name="Ohm R."/>
            <person name="Pangilinan J."/>
            <person name="Pereira M."/>
            <person name="Perotto S."/>
            <person name="Peter M."/>
            <person name="Riley R."/>
            <person name="Sitrit Y."/>
            <person name="Stielow B."/>
            <person name="Szollosi G."/>
            <person name="Zifcakova L."/>
            <person name="Stursova M."/>
            <person name="Spatafora J.W."/>
            <person name="Tedersoo L."/>
            <person name="Vaario L.-M."/>
            <person name="Yamada A."/>
            <person name="Yan M."/>
            <person name="Wang P."/>
            <person name="Xu J."/>
            <person name="Bruns T."/>
            <person name="Baldrian P."/>
            <person name="Vilgalys R."/>
            <person name="Henrissat B."/>
            <person name="Grigoriev I.V."/>
            <person name="Hibbett D."/>
            <person name="Nagy L.G."/>
            <person name="Martin F.M."/>
        </authorList>
    </citation>
    <scope>NUCLEOTIDE SEQUENCE</scope>
    <source>
        <strain evidence="3">Prilba</strain>
    </source>
</reference>
<name>A0A9P5N6W9_9AGAM</name>
<evidence type="ECO:0000313" key="4">
    <source>
        <dbReference type="Proteomes" id="UP000759537"/>
    </source>
</evidence>
<dbReference type="PROSITE" id="PS00557">
    <property type="entry name" value="FMN_HYDROXY_ACID_DH_1"/>
    <property type="match status" value="1"/>
</dbReference>
<dbReference type="Gene3D" id="3.20.20.70">
    <property type="entry name" value="Aldolase class I"/>
    <property type="match status" value="2"/>
</dbReference>
<comment type="cofactor">
    <cofactor evidence="1">
        <name>FMN</name>
        <dbReference type="ChEBI" id="CHEBI:58210"/>
    </cofactor>
</comment>
<organism evidence="3 4">
    <name type="scientific">Russula ochroleuca</name>
    <dbReference type="NCBI Taxonomy" id="152965"/>
    <lineage>
        <taxon>Eukaryota</taxon>
        <taxon>Fungi</taxon>
        <taxon>Dikarya</taxon>
        <taxon>Basidiomycota</taxon>
        <taxon>Agaricomycotina</taxon>
        <taxon>Agaricomycetes</taxon>
        <taxon>Russulales</taxon>
        <taxon>Russulaceae</taxon>
        <taxon>Russula</taxon>
    </lineage>
</organism>
<evidence type="ECO:0000259" key="2">
    <source>
        <dbReference type="Pfam" id="PF01070"/>
    </source>
</evidence>
<dbReference type="EMBL" id="WHVB01000001">
    <property type="protein sequence ID" value="KAF8487421.1"/>
    <property type="molecule type" value="Genomic_DNA"/>
</dbReference>
<feature type="non-terminal residue" evidence="3">
    <location>
        <position position="244"/>
    </location>
</feature>
<evidence type="ECO:0000256" key="1">
    <source>
        <dbReference type="ARBA" id="ARBA00001917"/>
    </source>
</evidence>
<dbReference type="AlphaFoldDB" id="A0A9P5N6W9"/>
<feature type="domain" description="FMN-dependent dehydrogenase" evidence="2">
    <location>
        <begin position="186"/>
        <end position="239"/>
    </location>
</feature>